<dbReference type="Gene3D" id="1.10.10.60">
    <property type="entry name" value="Homeodomain-like"/>
    <property type="match status" value="1"/>
</dbReference>
<evidence type="ECO:0000313" key="6">
    <source>
        <dbReference type="EMBL" id="SNZ20905.1"/>
    </source>
</evidence>
<dbReference type="Pfam" id="PF17932">
    <property type="entry name" value="TetR_C_24"/>
    <property type="match status" value="1"/>
</dbReference>
<evidence type="ECO:0000256" key="2">
    <source>
        <dbReference type="ARBA" id="ARBA00023125"/>
    </source>
</evidence>
<dbReference type="RefSeq" id="WP_097155281.1">
    <property type="nucleotide sequence ID" value="NZ_OBEL01000006.1"/>
</dbReference>
<evidence type="ECO:0000259" key="5">
    <source>
        <dbReference type="PROSITE" id="PS50977"/>
    </source>
</evidence>
<sequence length="198" mass="22307">MSRAPGSSGEKTLKAIYEAGIELIYQHGYEAVSLRQLAGAVGIQAGSLYNHIASKQDLLFKLLHSIVLELNEELDAALADIDDPEEAMRAFVRYHITWYTASKQKVFIGNMELRSLKAENYTKIVALRRRYEMRLKDILDRGIEQNRWSMPDSKVSARALIAMLSGICGWYNPDGPYSIEELVEMYTQIVFNGLGPSS</sequence>
<dbReference type="PROSITE" id="PS50977">
    <property type="entry name" value="HTH_TETR_2"/>
    <property type="match status" value="1"/>
</dbReference>
<evidence type="ECO:0000313" key="7">
    <source>
        <dbReference type="Proteomes" id="UP000219439"/>
    </source>
</evidence>
<dbReference type="InterPro" id="IPR009057">
    <property type="entry name" value="Homeodomain-like_sf"/>
</dbReference>
<dbReference type="InterPro" id="IPR050109">
    <property type="entry name" value="HTH-type_TetR-like_transc_reg"/>
</dbReference>
<dbReference type="Pfam" id="PF00440">
    <property type="entry name" value="TetR_N"/>
    <property type="match status" value="1"/>
</dbReference>
<organism evidence="6 7">
    <name type="scientific">Cohaesibacter gelatinilyticus</name>
    <dbReference type="NCBI Taxonomy" id="372072"/>
    <lineage>
        <taxon>Bacteria</taxon>
        <taxon>Pseudomonadati</taxon>
        <taxon>Pseudomonadota</taxon>
        <taxon>Alphaproteobacteria</taxon>
        <taxon>Hyphomicrobiales</taxon>
        <taxon>Cohaesibacteraceae</taxon>
    </lineage>
</organism>
<name>A0A285PGP9_9HYPH</name>
<dbReference type="SUPFAM" id="SSF46689">
    <property type="entry name" value="Homeodomain-like"/>
    <property type="match status" value="1"/>
</dbReference>
<evidence type="ECO:0000256" key="1">
    <source>
        <dbReference type="ARBA" id="ARBA00023015"/>
    </source>
</evidence>
<accession>A0A285PGP9</accession>
<dbReference type="SUPFAM" id="SSF48498">
    <property type="entry name" value="Tetracyclin repressor-like, C-terminal domain"/>
    <property type="match status" value="1"/>
</dbReference>
<dbReference type="AlphaFoldDB" id="A0A285PGP9"/>
<protein>
    <submittedName>
        <fullName evidence="6">Transcriptional regulator, TetR family</fullName>
    </submittedName>
</protein>
<dbReference type="GO" id="GO:0000976">
    <property type="term" value="F:transcription cis-regulatory region binding"/>
    <property type="evidence" value="ECO:0007669"/>
    <property type="project" value="TreeGrafter"/>
</dbReference>
<keyword evidence="2 4" id="KW-0238">DNA-binding</keyword>
<reference evidence="6 7" key="1">
    <citation type="submission" date="2017-09" db="EMBL/GenBank/DDBJ databases">
        <authorList>
            <person name="Ehlers B."/>
            <person name="Leendertz F.H."/>
        </authorList>
    </citation>
    <scope>NUCLEOTIDE SEQUENCE [LARGE SCALE GENOMIC DNA]</scope>
    <source>
        <strain evidence="6 7">DSM 18289</strain>
    </source>
</reference>
<dbReference type="InterPro" id="IPR001647">
    <property type="entry name" value="HTH_TetR"/>
</dbReference>
<feature type="DNA-binding region" description="H-T-H motif" evidence="4">
    <location>
        <begin position="33"/>
        <end position="52"/>
    </location>
</feature>
<dbReference type="PANTHER" id="PTHR30055">
    <property type="entry name" value="HTH-TYPE TRANSCRIPTIONAL REGULATOR RUTR"/>
    <property type="match status" value="1"/>
</dbReference>
<keyword evidence="1" id="KW-0805">Transcription regulation</keyword>
<dbReference type="PANTHER" id="PTHR30055:SF234">
    <property type="entry name" value="HTH-TYPE TRANSCRIPTIONAL REGULATOR BETI"/>
    <property type="match status" value="1"/>
</dbReference>
<keyword evidence="3" id="KW-0804">Transcription</keyword>
<dbReference type="InterPro" id="IPR036271">
    <property type="entry name" value="Tet_transcr_reg_TetR-rel_C_sf"/>
</dbReference>
<gene>
    <name evidence="6" type="ORF">SAMN06265368_4016</name>
</gene>
<evidence type="ECO:0000256" key="3">
    <source>
        <dbReference type="ARBA" id="ARBA00023163"/>
    </source>
</evidence>
<dbReference type="GO" id="GO:0003700">
    <property type="term" value="F:DNA-binding transcription factor activity"/>
    <property type="evidence" value="ECO:0007669"/>
    <property type="project" value="TreeGrafter"/>
</dbReference>
<proteinExistence type="predicted"/>
<dbReference type="EMBL" id="OBEL01000006">
    <property type="protein sequence ID" value="SNZ20905.1"/>
    <property type="molecule type" value="Genomic_DNA"/>
</dbReference>
<dbReference type="Gene3D" id="1.10.357.10">
    <property type="entry name" value="Tetracycline Repressor, domain 2"/>
    <property type="match status" value="1"/>
</dbReference>
<dbReference type="PRINTS" id="PR00455">
    <property type="entry name" value="HTHTETR"/>
</dbReference>
<dbReference type="Proteomes" id="UP000219439">
    <property type="component" value="Unassembled WGS sequence"/>
</dbReference>
<keyword evidence="7" id="KW-1185">Reference proteome</keyword>
<evidence type="ECO:0000256" key="4">
    <source>
        <dbReference type="PROSITE-ProRule" id="PRU00335"/>
    </source>
</evidence>
<dbReference type="InterPro" id="IPR041490">
    <property type="entry name" value="KstR2_TetR_C"/>
</dbReference>
<dbReference type="OrthoDB" id="9779746at2"/>
<feature type="domain" description="HTH tetR-type" evidence="5">
    <location>
        <begin position="10"/>
        <end position="70"/>
    </location>
</feature>